<reference evidence="1" key="1">
    <citation type="submission" date="2020-11" db="EMBL/GenBank/DDBJ databases">
        <authorList>
            <consortium name="DOE Joint Genome Institute"/>
            <person name="Ahrendt S."/>
            <person name="Riley R."/>
            <person name="Andreopoulos W."/>
            <person name="Labutti K."/>
            <person name="Pangilinan J."/>
            <person name="Ruiz-Duenas F.J."/>
            <person name="Barrasa J.M."/>
            <person name="Sanchez-Garcia M."/>
            <person name="Camarero S."/>
            <person name="Miyauchi S."/>
            <person name="Serrano A."/>
            <person name="Linde D."/>
            <person name="Babiker R."/>
            <person name="Drula E."/>
            <person name="Ayuso-Fernandez I."/>
            <person name="Pacheco R."/>
            <person name="Padilla G."/>
            <person name="Ferreira P."/>
            <person name="Barriuso J."/>
            <person name="Kellner H."/>
            <person name="Castanera R."/>
            <person name="Alfaro M."/>
            <person name="Ramirez L."/>
            <person name="Pisabarro A.G."/>
            <person name="Kuo A."/>
            <person name="Tritt A."/>
            <person name="Lipzen A."/>
            <person name="He G."/>
            <person name="Yan M."/>
            <person name="Ng V."/>
            <person name="Cullen D."/>
            <person name="Martin F."/>
            <person name="Rosso M.-N."/>
            <person name="Henrissat B."/>
            <person name="Hibbett D."/>
            <person name="Martinez A.T."/>
            <person name="Grigoriev I.V."/>
        </authorList>
    </citation>
    <scope>NUCLEOTIDE SEQUENCE</scope>
    <source>
        <strain evidence="1">AH 40177</strain>
    </source>
</reference>
<comment type="caution">
    <text evidence="1">The sequence shown here is derived from an EMBL/GenBank/DDBJ whole genome shotgun (WGS) entry which is preliminary data.</text>
</comment>
<evidence type="ECO:0000313" key="2">
    <source>
        <dbReference type="Proteomes" id="UP000772434"/>
    </source>
</evidence>
<keyword evidence="2" id="KW-1185">Reference proteome</keyword>
<protein>
    <submittedName>
        <fullName evidence="1">Uncharacterized protein</fullName>
    </submittedName>
</protein>
<evidence type="ECO:0000313" key="1">
    <source>
        <dbReference type="EMBL" id="KAF9059050.1"/>
    </source>
</evidence>
<accession>A0A9P5PBF3</accession>
<dbReference type="OrthoDB" id="65590at2759"/>
<dbReference type="EMBL" id="JADNRY010000330">
    <property type="protein sequence ID" value="KAF9059050.1"/>
    <property type="molecule type" value="Genomic_DNA"/>
</dbReference>
<organism evidence="1 2">
    <name type="scientific">Rhodocollybia butyracea</name>
    <dbReference type="NCBI Taxonomy" id="206335"/>
    <lineage>
        <taxon>Eukaryota</taxon>
        <taxon>Fungi</taxon>
        <taxon>Dikarya</taxon>
        <taxon>Basidiomycota</taxon>
        <taxon>Agaricomycotina</taxon>
        <taxon>Agaricomycetes</taxon>
        <taxon>Agaricomycetidae</taxon>
        <taxon>Agaricales</taxon>
        <taxon>Marasmiineae</taxon>
        <taxon>Omphalotaceae</taxon>
        <taxon>Rhodocollybia</taxon>
    </lineage>
</organism>
<dbReference type="InterPro" id="IPR052922">
    <property type="entry name" value="Cytidylate_Kinase-2"/>
</dbReference>
<name>A0A9P5PBF3_9AGAR</name>
<sequence length="199" mass="23048">MNETNDFPPLIGDGKGCYRIRMLGNSAAQLASILNLPLLSLDKVLFRPGWKEVADEDFRERIQDFVEENMESGWVVDGDYERRGGSVLQELATDVIWLDPPFLLYFPRIILRTFLRILGLAPPCSPGCRETPRNVFFSKESIIWYCITQHRPKRQKNVVRMELWGLGVGSQGQKMRRLEGWGAELREWMDSIRAMKRSK</sequence>
<dbReference type="AlphaFoldDB" id="A0A9P5PBF3"/>
<dbReference type="PANTHER" id="PTHR37816:SF1">
    <property type="entry name" value="TOXIN"/>
    <property type="match status" value="1"/>
</dbReference>
<dbReference type="Proteomes" id="UP000772434">
    <property type="component" value="Unassembled WGS sequence"/>
</dbReference>
<dbReference type="PANTHER" id="PTHR37816">
    <property type="entry name" value="YALI0E33011P"/>
    <property type="match status" value="1"/>
</dbReference>
<proteinExistence type="predicted"/>
<gene>
    <name evidence="1" type="ORF">BDP27DRAFT_1342259</name>
</gene>